<name>A0A1H7AX22_9FIRM</name>
<sequence length="164" mass="18775">MMNCSGFPPSVNHDSTILILGSMPGVRSLAMQQYYAHKQNRFWPLLSVILAQEPQVSYKDSLAMLLRNHIALWDSLDLCQRDGSLDTAIKEEIPNDFPTFFKEYPQIHKVCFNGAAACRLFKKHYKTLLDDLHIKTMTLPSTSPANARWTLEKLLPVWQQALLK</sequence>
<keyword evidence="3" id="KW-1185">Reference proteome</keyword>
<feature type="domain" description="Uracil-DNA glycosylase-like" evidence="1">
    <location>
        <begin position="8"/>
        <end position="162"/>
    </location>
</feature>
<dbReference type="Proteomes" id="UP000199662">
    <property type="component" value="Unassembled WGS sequence"/>
</dbReference>
<dbReference type="InterPro" id="IPR036895">
    <property type="entry name" value="Uracil-DNA_glycosylase-like_sf"/>
</dbReference>
<protein>
    <submittedName>
        <fullName evidence="2">G/U mismatch-specific uracil-DNA glycosylase</fullName>
    </submittedName>
</protein>
<proteinExistence type="predicted"/>
<dbReference type="STRING" id="84035.SAMN05660742_11423"/>
<dbReference type="NCBIfam" id="TIGR04274">
    <property type="entry name" value="hypoxanDNAglyco"/>
    <property type="match status" value="1"/>
</dbReference>
<evidence type="ECO:0000313" key="3">
    <source>
        <dbReference type="Proteomes" id="UP000199662"/>
    </source>
</evidence>
<dbReference type="CDD" id="cd10032">
    <property type="entry name" value="UDG-F6_HDG"/>
    <property type="match status" value="1"/>
</dbReference>
<dbReference type="InterPro" id="IPR026353">
    <property type="entry name" value="Hypoxan-DNA_Glyclase"/>
</dbReference>
<dbReference type="AlphaFoldDB" id="A0A1H7AX22"/>
<dbReference type="SUPFAM" id="SSF52141">
    <property type="entry name" value="Uracil-DNA glycosylase-like"/>
    <property type="match status" value="1"/>
</dbReference>
<dbReference type="Pfam" id="PF03167">
    <property type="entry name" value="UDG"/>
    <property type="match status" value="1"/>
</dbReference>
<dbReference type="EMBL" id="FNZK01000014">
    <property type="protein sequence ID" value="SEJ69808.1"/>
    <property type="molecule type" value="Genomic_DNA"/>
</dbReference>
<dbReference type="SMART" id="SM00987">
    <property type="entry name" value="UreE_C"/>
    <property type="match status" value="1"/>
</dbReference>
<evidence type="ECO:0000313" key="2">
    <source>
        <dbReference type="EMBL" id="SEJ69808.1"/>
    </source>
</evidence>
<dbReference type="InterPro" id="IPR005122">
    <property type="entry name" value="Uracil-DNA_glycosylase-like"/>
</dbReference>
<dbReference type="Gene3D" id="3.40.470.10">
    <property type="entry name" value="Uracil-DNA glycosylase-like domain"/>
    <property type="match status" value="1"/>
</dbReference>
<dbReference type="SMART" id="SM00986">
    <property type="entry name" value="UDG"/>
    <property type="match status" value="1"/>
</dbReference>
<dbReference type="RefSeq" id="WP_091832754.1">
    <property type="nucleotide sequence ID" value="NZ_FNZK01000014.1"/>
</dbReference>
<organism evidence="2 3">
    <name type="scientific">Propionispira arboris</name>
    <dbReference type="NCBI Taxonomy" id="84035"/>
    <lineage>
        <taxon>Bacteria</taxon>
        <taxon>Bacillati</taxon>
        <taxon>Bacillota</taxon>
        <taxon>Negativicutes</taxon>
        <taxon>Selenomonadales</taxon>
        <taxon>Selenomonadaceae</taxon>
        <taxon>Propionispira</taxon>
    </lineage>
</organism>
<gene>
    <name evidence="2" type="ORF">SAMN05660742_11423</name>
</gene>
<accession>A0A1H7AX22</accession>
<reference evidence="2 3" key="1">
    <citation type="submission" date="2016-10" db="EMBL/GenBank/DDBJ databases">
        <authorList>
            <person name="de Groot N.N."/>
        </authorList>
    </citation>
    <scope>NUCLEOTIDE SEQUENCE [LARGE SCALE GENOMIC DNA]</scope>
    <source>
        <strain evidence="2 3">DSM 2179</strain>
    </source>
</reference>
<evidence type="ECO:0000259" key="1">
    <source>
        <dbReference type="SMART" id="SM00986"/>
    </source>
</evidence>